<feature type="transmembrane region" description="Helical" evidence="3">
    <location>
        <begin position="711"/>
        <end position="739"/>
    </location>
</feature>
<feature type="repeat" description="ANK" evidence="1">
    <location>
        <begin position="347"/>
        <end position="379"/>
    </location>
</feature>
<organism evidence="6 7">
    <name type="scientific">Panagrolaimus superbus</name>
    <dbReference type="NCBI Taxonomy" id="310955"/>
    <lineage>
        <taxon>Eukaryota</taxon>
        <taxon>Metazoa</taxon>
        <taxon>Ecdysozoa</taxon>
        <taxon>Nematoda</taxon>
        <taxon>Chromadorea</taxon>
        <taxon>Rhabditida</taxon>
        <taxon>Tylenchina</taxon>
        <taxon>Panagrolaimomorpha</taxon>
        <taxon>Panagrolaimoidea</taxon>
        <taxon>Panagrolaimidae</taxon>
        <taxon>Panagrolaimus</taxon>
    </lineage>
</organism>
<proteinExistence type="predicted"/>
<evidence type="ECO:0000256" key="1">
    <source>
        <dbReference type="PROSITE-ProRule" id="PRU00023"/>
    </source>
</evidence>
<evidence type="ECO:0000259" key="5">
    <source>
        <dbReference type="Pfam" id="PF23307"/>
    </source>
</evidence>
<feature type="repeat" description="ANK" evidence="1">
    <location>
        <begin position="115"/>
        <end position="147"/>
    </location>
</feature>
<dbReference type="PANTHER" id="PTHR24116">
    <property type="entry name" value="KINASE D-INTERACTING SUBSTRATE OF 220 KDA"/>
    <property type="match status" value="1"/>
</dbReference>
<dbReference type="Pfam" id="PF23307">
    <property type="entry name" value="SAM_KIDINS220"/>
    <property type="match status" value="1"/>
</dbReference>
<feature type="repeat" description="ANK" evidence="1">
    <location>
        <begin position="281"/>
        <end position="313"/>
    </location>
</feature>
<feature type="domain" description="KAP NTPase" evidence="4">
    <location>
        <begin position="451"/>
        <end position="955"/>
    </location>
</feature>
<dbReference type="PROSITE" id="PS50088">
    <property type="entry name" value="ANK_REPEAT"/>
    <property type="match status" value="9"/>
</dbReference>
<dbReference type="InterPro" id="IPR052771">
    <property type="entry name" value="Neurotrophin_sig_adaptor"/>
</dbReference>
<dbReference type="GO" id="GO:0030165">
    <property type="term" value="F:PDZ domain binding"/>
    <property type="evidence" value="ECO:0007669"/>
    <property type="project" value="TreeGrafter"/>
</dbReference>
<feature type="region of interest" description="Disordered" evidence="2">
    <location>
        <begin position="1261"/>
        <end position="1291"/>
    </location>
</feature>
<feature type="repeat" description="ANK" evidence="1">
    <location>
        <begin position="182"/>
        <end position="214"/>
    </location>
</feature>
<dbReference type="Pfam" id="PF12796">
    <property type="entry name" value="Ank_2"/>
    <property type="match status" value="3"/>
</dbReference>
<evidence type="ECO:0000313" key="6">
    <source>
        <dbReference type="Proteomes" id="UP000887577"/>
    </source>
</evidence>
<name>A0A914YPX1_9BILA</name>
<feature type="transmembrane region" description="Helical" evidence="3">
    <location>
        <begin position="541"/>
        <end position="564"/>
    </location>
</feature>
<dbReference type="InterPro" id="IPR057092">
    <property type="entry name" value="SAM_KIDINS220"/>
</dbReference>
<protein>
    <submittedName>
        <fullName evidence="7">KAP NTPase domain-containing protein</fullName>
    </submittedName>
</protein>
<dbReference type="InterPro" id="IPR011646">
    <property type="entry name" value="KAP_P-loop"/>
</dbReference>
<keyword evidence="3" id="KW-0812">Transmembrane</keyword>
<dbReference type="WBParaSite" id="PSU_v2.g287.t1">
    <property type="protein sequence ID" value="PSU_v2.g287.t1"/>
    <property type="gene ID" value="PSU_v2.g287"/>
</dbReference>
<feature type="repeat" description="ANK" evidence="1">
    <location>
        <begin position="248"/>
        <end position="280"/>
    </location>
</feature>
<dbReference type="Gene3D" id="1.25.40.20">
    <property type="entry name" value="Ankyrin repeat-containing domain"/>
    <property type="match status" value="2"/>
</dbReference>
<sequence>MDSSPGPGITTTDDTVSPQLTEFFNMVEGGKLPFFGAYTTHKIAEQKNTNGETFLITASRCGHIDLVNEFLKDGDIDETDNDGWSALLNACHHGHTEIAKLLIEAGASIEQPDLMGWTPLLWATYKNRFAIVELLLDAKAHANIVGEEDGVTPLIVASGRGYGDIVRKLLERDVHVNACDKFGSTALIWAARKGFLHIVEDLLNAGVEYDAVGMYSSTALMLATKGNYLKVVEAILSREPNVNVVDYNGLSALGIAAREGYVEISQELIQTGAFVNLVDRFGNSILASAVRSGNINIVRMLLDKYADVNARDSENRTPLHLAIDKSYMDIVLALLEKKPNLELKNKEGETALLRAVKNRDVALCQLLVNSGAKISATDNSGDNPLHLALRARSPRLTQVLLVNPSDSKLLYRPNKTGETPYSIDQESPHPILPTIFGPIGSDVDIKNLLGYDAYSDVLADIVCEPNLTLPLMIGLFAKWGSGKSFLLPKIRESMKSFSRSWLDGVELYWSWTLISSIFILCTLCTLFCAAIVAVAAEGASVIYPLAVGGIIFIAIISFYIFIYYGSEIKLWNGSITTARFLARNIARLKLVFSVLTLNAPIRTDKDLIVSPVSFLFADDHRLSFIGGEHTLTNIIQSLYEAAEMHYGALAVRLFSAFKMSTSTYRNSRLRTLYGIPVIAYSFVITLSFCASLILIISYYKTQDDLNPSHTYLYFAAGCFAVFLISAAFPVYVIFVRIFIDAPVRRVKRIARQVHTIPFERMIQKLQKQVDLLVSLVNCLDAFTNSQTRLVIMVDGLDSCEQNKMVQIFDSLILFFASREHLPFIVILAVDPHIIISAINHNVRGAVASTEITGHEYMKNNINMPFFLHHAALKQLQRNLKQRCESLTDWKERNLGRSETFRESRISLREYSNAAVNSHRESSLIANFTPTEGDFSNINPRTARRIVNSMALTGRLLRTFEIDFAWSVLYYWVALIEQWPYRMCWLLEKSQDVSDDQMTLNELYHLVKVQLPTKNVLIGLDRSHREFDNFLRRMTSGKADNLTVRQMRNLVTCTSNLDPYLRKLIKDQRRENDKLLGETNHLDLSSIGAAEFLFEDSTIWNSITKLLVKMQIEDVINLVSKLNIPPERQNDILPMFYLFNLNGLVLQSCDLDELQRTLNVSLGDWTLIRLLIETLRKWKPSVIIQRSVPVRGQRSNSISRQQMPSINIEPPSQIPVSAADQSRRMNSIVEEVNLIPNLNDIILNEENVSDIEDEEIHHADVDIDLLDSDNESEDTDSAKSVAGSRESLLHSE</sequence>
<dbReference type="Pfam" id="PF07693">
    <property type="entry name" value="KAP_NTPase"/>
    <property type="match status" value="1"/>
</dbReference>
<evidence type="ECO:0000259" key="4">
    <source>
        <dbReference type="Pfam" id="PF07693"/>
    </source>
</evidence>
<dbReference type="SUPFAM" id="SSF48403">
    <property type="entry name" value="Ankyrin repeat"/>
    <property type="match status" value="1"/>
</dbReference>
<dbReference type="SMART" id="SM00248">
    <property type="entry name" value="ANK"/>
    <property type="match status" value="11"/>
</dbReference>
<dbReference type="Pfam" id="PF00023">
    <property type="entry name" value="Ank"/>
    <property type="match status" value="1"/>
</dbReference>
<keyword evidence="3" id="KW-1133">Transmembrane helix</keyword>
<keyword evidence="3" id="KW-0472">Membrane</keyword>
<dbReference type="PANTHER" id="PTHR24116:SF0">
    <property type="entry name" value="KINASE D-INTERACTING SUBSTRATE OF 220 KDA"/>
    <property type="match status" value="1"/>
</dbReference>
<feature type="repeat" description="ANK" evidence="1">
    <location>
        <begin position="149"/>
        <end position="181"/>
    </location>
</feature>
<evidence type="ECO:0000313" key="7">
    <source>
        <dbReference type="WBParaSite" id="PSU_v2.g287.t1"/>
    </source>
</evidence>
<feature type="repeat" description="ANK" evidence="1">
    <location>
        <begin position="215"/>
        <end position="247"/>
    </location>
</feature>
<feature type="compositionally biased region" description="Acidic residues" evidence="2">
    <location>
        <begin position="1261"/>
        <end position="1274"/>
    </location>
</feature>
<evidence type="ECO:0000256" key="2">
    <source>
        <dbReference type="SAM" id="MobiDB-lite"/>
    </source>
</evidence>
<reference evidence="7" key="1">
    <citation type="submission" date="2022-11" db="UniProtKB">
        <authorList>
            <consortium name="WormBaseParasite"/>
        </authorList>
    </citation>
    <scope>IDENTIFICATION</scope>
</reference>
<dbReference type="InterPro" id="IPR002110">
    <property type="entry name" value="Ankyrin_rpt"/>
</dbReference>
<feature type="transmembrane region" description="Helical" evidence="3">
    <location>
        <begin position="672"/>
        <end position="699"/>
    </location>
</feature>
<dbReference type="GO" id="GO:0019887">
    <property type="term" value="F:protein kinase regulator activity"/>
    <property type="evidence" value="ECO:0007669"/>
    <property type="project" value="TreeGrafter"/>
</dbReference>
<dbReference type="Proteomes" id="UP000887577">
    <property type="component" value="Unplaced"/>
</dbReference>
<feature type="repeat" description="ANK" evidence="1">
    <location>
        <begin position="82"/>
        <end position="114"/>
    </location>
</feature>
<evidence type="ECO:0000256" key="3">
    <source>
        <dbReference type="SAM" id="Phobius"/>
    </source>
</evidence>
<accession>A0A914YPX1</accession>
<dbReference type="InterPro" id="IPR036770">
    <property type="entry name" value="Ankyrin_rpt-contain_sf"/>
</dbReference>
<dbReference type="PROSITE" id="PS50297">
    <property type="entry name" value="ANK_REP_REGION"/>
    <property type="match status" value="6"/>
</dbReference>
<keyword evidence="6" id="KW-1185">Reference proteome</keyword>
<feature type="transmembrane region" description="Helical" evidence="3">
    <location>
        <begin position="507"/>
        <end position="535"/>
    </location>
</feature>
<feature type="repeat" description="ANK" evidence="1">
    <location>
        <begin position="314"/>
        <end position="346"/>
    </location>
</feature>
<keyword evidence="1" id="KW-0040">ANK repeat</keyword>
<feature type="domain" description="Kinase D-interacting substrate of 220 kDa-like SAM" evidence="5">
    <location>
        <begin position="1104"/>
        <end position="1182"/>
    </location>
</feature>